<organism evidence="5 6">
    <name type="scientific">Nocardiopsis changdeensis</name>
    <dbReference type="NCBI Taxonomy" id="2831969"/>
    <lineage>
        <taxon>Bacteria</taxon>
        <taxon>Bacillati</taxon>
        <taxon>Actinomycetota</taxon>
        <taxon>Actinomycetes</taxon>
        <taxon>Streptosporangiales</taxon>
        <taxon>Nocardiopsidaceae</taxon>
        <taxon>Nocardiopsis</taxon>
    </lineage>
</organism>
<accession>A0ABX8BMI6</accession>
<evidence type="ECO:0000259" key="4">
    <source>
        <dbReference type="PROSITE" id="PS50932"/>
    </source>
</evidence>
<dbReference type="Pfam" id="PF13377">
    <property type="entry name" value="Peripla_BP_3"/>
    <property type="match status" value="1"/>
</dbReference>
<keyword evidence="3" id="KW-0804">Transcription</keyword>
<name>A0ABX8BMI6_9ACTN</name>
<keyword evidence="6" id="KW-1185">Reference proteome</keyword>
<dbReference type="InterPro" id="IPR000843">
    <property type="entry name" value="HTH_LacI"/>
</dbReference>
<dbReference type="GO" id="GO:0003677">
    <property type="term" value="F:DNA binding"/>
    <property type="evidence" value="ECO:0007669"/>
    <property type="project" value="UniProtKB-KW"/>
</dbReference>
<evidence type="ECO:0000313" key="6">
    <source>
        <dbReference type="Proteomes" id="UP000676079"/>
    </source>
</evidence>
<dbReference type="Gene3D" id="1.10.260.40">
    <property type="entry name" value="lambda repressor-like DNA-binding domains"/>
    <property type="match status" value="1"/>
</dbReference>
<dbReference type="InterPro" id="IPR046335">
    <property type="entry name" value="LacI/GalR-like_sensor"/>
</dbReference>
<dbReference type="InterPro" id="IPR028082">
    <property type="entry name" value="Peripla_BP_I"/>
</dbReference>
<dbReference type="PANTHER" id="PTHR30146:SF153">
    <property type="entry name" value="LACTOSE OPERON REPRESSOR"/>
    <property type="match status" value="1"/>
</dbReference>
<evidence type="ECO:0000256" key="2">
    <source>
        <dbReference type="ARBA" id="ARBA00023125"/>
    </source>
</evidence>
<dbReference type="SUPFAM" id="SSF53822">
    <property type="entry name" value="Periplasmic binding protein-like I"/>
    <property type="match status" value="1"/>
</dbReference>
<dbReference type="Pfam" id="PF00356">
    <property type="entry name" value="LacI"/>
    <property type="match status" value="1"/>
</dbReference>
<dbReference type="CDD" id="cd01392">
    <property type="entry name" value="HTH_LacI"/>
    <property type="match status" value="1"/>
</dbReference>
<dbReference type="RefSeq" id="WP_220563211.1">
    <property type="nucleotide sequence ID" value="NZ_CP074133.1"/>
</dbReference>
<dbReference type="InterPro" id="IPR010982">
    <property type="entry name" value="Lambda_DNA-bd_dom_sf"/>
</dbReference>
<protein>
    <submittedName>
        <fullName evidence="5">LacI family DNA-binding transcriptional regulator</fullName>
    </submittedName>
</protein>
<reference evidence="5 6" key="1">
    <citation type="submission" date="2021-05" db="EMBL/GenBank/DDBJ databases">
        <title>Direct Submission.</title>
        <authorList>
            <person name="Li K."/>
            <person name="Gao J."/>
        </authorList>
    </citation>
    <scope>NUCLEOTIDE SEQUENCE [LARGE SCALE GENOMIC DNA]</scope>
    <source>
        <strain evidence="5 6">Mg02</strain>
    </source>
</reference>
<dbReference type="PROSITE" id="PS00356">
    <property type="entry name" value="HTH_LACI_1"/>
    <property type="match status" value="1"/>
</dbReference>
<keyword evidence="1" id="KW-0805">Transcription regulation</keyword>
<dbReference type="SMART" id="SM00354">
    <property type="entry name" value="HTH_LACI"/>
    <property type="match status" value="1"/>
</dbReference>
<dbReference type="PROSITE" id="PS50932">
    <property type="entry name" value="HTH_LACI_2"/>
    <property type="match status" value="1"/>
</dbReference>
<feature type="domain" description="HTH lacI-type" evidence="4">
    <location>
        <begin position="9"/>
        <end position="66"/>
    </location>
</feature>
<dbReference type="SUPFAM" id="SSF47413">
    <property type="entry name" value="lambda repressor-like DNA-binding domains"/>
    <property type="match status" value="1"/>
</dbReference>
<sequence length="336" mass="35508">MTSIRPRPATISDIARRAGVSTATVSYVLNDAPAGARIPEETRARVRAAADDLGYVPHASARSLRTGARDLVLYVHFDVAHGPLASEFLYALARALRDLGYTLMQYGAEKNRGVKAARAWAALRPAAVLAGDDRLTAAGVELLTKAGIRVIGLGSDPARAKGTGLSTLVMDHHAVGLAAGRHLTGRGYRDLAVVLPTDPPLRTMGEGRLAGVREAAAEAGAAVRVHDMDYSPASAAGIVAAWRAEGLPRGVFGYNDEFSGLLLGALLDAGVRVPEEVGLVGADDLMLCEMLRPALTSVRLRSESPEEIARRITEAITEGAEVHLSPWTAHPVPRRT</sequence>
<dbReference type="PANTHER" id="PTHR30146">
    <property type="entry name" value="LACI-RELATED TRANSCRIPTIONAL REPRESSOR"/>
    <property type="match status" value="1"/>
</dbReference>
<gene>
    <name evidence="5" type="ORF">KGD84_27075</name>
</gene>
<dbReference type="EMBL" id="CP074133">
    <property type="protein sequence ID" value="QUX21988.1"/>
    <property type="molecule type" value="Genomic_DNA"/>
</dbReference>
<evidence type="ECO:0000313" key="5">
    <source>
        <dbReference type="EMBL" id="QUX21988.1"/>
    </source>
</evidence>
<evidence type="ECO:0000256" key="3">
    <source>
        <dbReference type="ARBA" id="ARBA00023163"/>
    </source>
</evidence>
<evidence type="ECO:0000256" key="1">
    <source>
        <dbReference type="ARBA" id="ARBA00023015"/>
    </source>
</evidence>
<dbReference type="PRINTS" id="PR00036">
    <property type="entry name" value="HTHLACI"/>
</dbReference>
<proteinExistence type="predicted"/>
<dbReference type="Gene3D" id="3.40.50.2300">
    <property type="match status" value="2"/>
</dbReference>
<dbReference type="Proteomes" id="UP000676079">
    <property type="component" value="Chromosome"/>
</dbReference>
<keyword evidence="2 5" id="KW-0238">DNA-binding</keyword>